<evidence type="ECO:0000313" key="2">
    <source>
        <dbReference type="Proteomes" id="UP000325182"/>
    </source>
</evidence>
<gene>
    <name evidence="1" type="ORF">FZC84_04910</name>
</gene>
<dbReference type="InterPro" id="IPR012655">
    <property type="entry name" value="YrzI"/>
</dbReference>
<comment type="caution">
    <text evidence="1">The sequence shown here is derived from an EMBL/GenBank/DDBJ whole genome shotgun (WGS) entry which is preliminary data.</text>
</comment>
<sequence>MTLNILFMSVTIKKQNRSAEEYEHDYMVSRHYQENKLKQETIRMY</sequence>
<reference evidence="1 2" key="1">
    <citation type="submission" date="2019-08" db="EMBL/GenBank/DDBJ databases">
        <title>Bacillus genomes from the desert of Cuatro Cienegas, Coahuila.</title>
        <authorList>
            <person name="Olmedo-Alvarez G."/>
        </authorList>
    </citation>
    <scope>NUCLEOTIDE SEQUENCE [LARGE SCALE GENOMIC DNA]</scope>
    <source>
        <strain evidence="1 2">CH128b_4D</strain>
    </source>
</reference>
<name>A0A5D4MG35_9BACI</name>
<organism evidence="1 2">
    <name type="scientific">Rossellomorea vietnamensis</name>
    <dbReference type="NCBI Taxonomy" id="218284"/>
    <lineage>
        <taxon>Bacteria</taxon>
        <taxon>Bacillati</taxon>
        <taxon>Bacillota</taxon>
        <taxon>Bacilli</taxon>
        <taxon>Bacillales</taxon>
        <taxon>Bacillaceae</taxon>
        <taxon>Rossellomorea</taxon>
    </lineage>
</organism>
<evidence type="ECO:0000313" key="1">
    <source>
        <dbReference type="EMBL" id="TYS00835.1"/>
    </source>
</evidence>
<dbReference type="AlphaFoldDB" id="A0A5D4MG35"/>
<accession>A0A5D4MG35</accession>
<dbReference type="Pfam" id="PF09501">
    <property type="entry name" value="Bac_small_YrzI"/>
    <property type="match status" value="1"/>
</dbReference>
<dbReference type="RefSeq" id="WP_113927469.1">
    <property type="nucleotide sequence ID" value="NZ_VTEG01000002.1"/>
</dbReference>
<protein>
    <submittedName>
        <fullName evidence="1">YrzI family small protein</fullName>
    </submittedName>
</protein>
<dbReference type="Proteomes" id="UP000325182">
    <property type="component" value="Unassembled WGS sequence"/>
</dbReference>
<proteinExistence type="predicted"/>
<dbReference type="EMBL" id="VTEG01000002">
    <property type="protein sequence ID" value="TYS00835.1"/>
    <property type="molecule type" value="Genomic_DNA"/>
</dbReference>